<gene>
    <name evidence="3" type="ORF">L227DRAFT_501402</name>
</gene>
<accession>A0A5C2SHF5</accession>
<feature type="domain" description="UPF0261" evidence="1">
    <location>
        <begin position="8"/>
        <end position="188"/>
    </location>
</feature>
<reference evidence="3" key="1">
    <citation type="journal article" date="2018" name="Genome Biol. Evol.">
        <title>Genomics and development of Lentinus tigrinus, a white-rot wood-decaying mushroom with dimorphic fruiting bodies.</title>
        <authorList>
            <person name="Wu B."/>
            <person name="Xu Z."/>
            <person name="Knudson A."/>
            <person name="Carlson A."/>
            <person name="Chen N."/>
            <person name="Kovaka S."/>
            <person name="LaButti K."/>
            <person name="Lipzen A."/>
            <person name="Pennachio C."/>
            <person name="Riley R."/>
            <person name="Schakwitz W."/>
            <person name="Umezawa K."/>
            <person name="Ohm R.A."/>
            <person name="Grigoriev I.V."/>
            <person name="Nagy L.G."/>
            <person name="Gibbons J."/>
            <person name="Hibbett D."/>
        </authorList>
    </citation>
    <scope>NUCLEOTIDE SEQUENCE [LARGE SCALE GENOMIC DNA]</scope>
    <source>
        <strain evidence="3">ALCF2SS1-6</strain>
    </source>
</reference>
<dbReference type="InterPro" id="IPR056778">
    <property type="entry name" value="UPF0261_C"/>
</dbReference>
<evidence type="ECO:0000259" key="2">
    <source>
        <dbReference type="Pfam" id="PF23189"/>
    </source>
</evidence>
<dbReference type="NCBIfam" id="NF002674">
    <property type="entry name" value="PRK02399.1-2"/>
    <property type="match status" value="1"/>
</dbReference>
<proteinExistence type="predicted"/>
<dbReference type="Proteomes" id="UP000313359">
    <property type="component" value="Unassembled WGS sequence"/>
</dbReference>
<keyword evidence="4" id="KW-1185">Reference proteome</keyword>
<dbReference type="Pfam" id="PF06792">
    <property type="entry name" value="UPF0261"/>
    <property type="match status" value="1"/>
</dbReference>
<dbReference type="STRING" id="1328759.A0A5C2SHF5"/>
<evidence type="ECO:0000259" key="1">
    <source>
        <dbReference type="Pfam" id="PF06792"/>
    </source>
</evidence>
<dbReference type="InterPro" id="IPR051353">
    <property type="entry name" value="Tobamovirus_resist_UPF0261"/>
</dbReference>
<dbReference type="InterPro" id="IPR044122">
    <property type="entry name" value="UPF0261_N"/>
</dbReference>
<sequence length="444" mass="47221">MTDSAAPCVVVLGTCDTKLDELLYVHKLLTETHHLRVKLVDIGRTAATHPAIAITQASILAMGPSDPSFPHPIPDVRALSRNDLITALSSRAGPILASLAATHDIHGIIALGGSGGSALAAGVFAVLPLGFPKLLVSTMAAGDVGPFVREADVAVMYSVVDIAGLNDILCPILENAAAAVAGMARAHQARIYAEAKAGKQEKTRPTRRIAITMFGVTTPAVTHAREVLAKYDCAPYVFHATGTGGRAMERLVSEGFFDGVLDLTTTELADELVGGVLSAGPQRLEAAARKGVPQVVSVGALDMVNFGPRDSVPEKWTRSEGEGKRKLYEHNPSVTLMRTTREECAQLGRTIAEKLRAANGAKAEVWLPRGGVSAMDVKGGPFEDREADEELFRALKHRLAECRGGKEQVKVVEREEDINNRAFVEALVGSLVRMMHLKPIEGGV</sequence>
<dbReference type="CDD" id="cd15488">
    <property type="entry name" value="Tm-1-like"/>
    <property type="match status" value="1"/>
</dbReference>
<dbReference type="EMBL" id="ML122264">
    <property type="protein sequence ID" value="RPD60776.1"/>
    <property type="molecule type" value="Genomic_DNA"/>
</dbReference>
<name>A0A5C2SHF5_9APHY</name>
<dbReference type="Gene3D" id="3.40.50.12020">
    <property type="entry name" value="Uncharacterised protein family UPF0261, NN domain"/>
    <property type="match status" value="1"/>
</dbReference>
<dbReference type="PANTHER" id="PTHR31862:SF1">
    <property type="entry name" value="UPF0261 DOMAIN PROTEIN (AFU_ORTHOLOGUE AFUA_1G10120)"/>
    <property type="match status" value="1"/>
</dbReference>
<dbReference type="InterPro" id="IPR008322">
    <property type="entry name" value="UPF0261"/>
</dbReference>
<evidence type="ECO:0000313" key="4">
    <source>
        <dbReference type="Proteomes" id="UP000313359"/>
    </source>
</evidence>
<dbReference type="Gene3D" id="3.40.50.12030">
    <property type="entry name" value="Uncharacterised protein family UPF0261, NC domain"/>
    <property type="match status" value="1"/>
</dbReference>
<dbReference type="PIRSF" id="PIRSF033271">
    <property type="entry name" value="UCP033271"/>
    <property type="match status" value="1"/>
</dbReference>
<dbReference type="AlphaFoldDB" id="A0A5C2SHF5"/>
<dbReference type="Pfam" id="PF23189">
    <property type="entry name" value="UPF0261_C"/>
    <property type="match status" value="1"/>
</dbReference>
<feature type="domain" description="UPF0261" evidence="2">
    <location>
        <begin position="208"/>
        <end position="435"/>
    </location>
</feature>
<dbReference type="PANTHER" id="PTHR31862">
    <property type="entry name" value="UPF0261 DOMAIN PROTEIN (AFU_ORTHOLOGUE AFUA_1G10120)"/>
    <property type="match status" value="1"/>
</dbReference>
<dbReference type="OrthoDB" id="10264588at2759"/>
<protein>
    <submittedName>
        <fullName evidence="3">UPF0261 domain protein</fullName>
    </submittedName>
</protein>
<evidence type="ECO:0000313" key="3">
    <source>
        <dbReference type="EMBL" id="RPD60776.1"/>
    </source>
</evidence>
<organism evidence="3 4">
    <name type="scientific">Lentinus tigrinus ALCF2SS1-6</name>
    <dbReference type="NCBI Taxonomy" id="1328759"/>
    <lineage>
        <taxon>Eukaryota</taxon>
        <taxon>Fungi</taxon>
        <taxon>Dikarya</taxon>
        <taxon>Basidiomycota</taxon>
        <taxon>Agaricomycotina</taxon>
        <taxon>Agaricomycetes</taxon>
        <taxon>Polyporales</taxon>
        <taxon>Polyporaceae</taxon>
        <taxon>Lentinus</taxon>
    </lineage>
</organism>